<dbReference type="InterPro" id="IPR013446">
    <property type="entry name" value="G1P_cyt_trans-like"/>
</dbReference>
<dbReference type="Gene3D" id="3.90.550.10">
    <property type="entry name" value="Spore Coat Polysaccharide Biosynthesis Protein SpsA, Chain A"/>
    <property type="match status" value="1"/>
</dbReference>
<sequence length="265" mass="30205">MSTPLHDVPVFVLCGGLGTRLREQTEFIPKPMVPIGHRPILWHIMRSYAHHGFRRFVLCLGYKSEVIKSYFLNYDSMNSDFTVELSTHNVAIHSVDHDLDWKVTLAYTGEQTMTGARVARAASRYLGDAEHFAVTYGDGLTDADLAAEYRFHVAQGRLGTVLGVSPPSRFGELKVDGTEVQEFAEKPEFMDTWINGGYFFFRREFLSYLSRDEGCILERDPLMKLARDGQLSIHKHRGFWACMDTQRDFDSLNQIWSSGKAPWAV</sequence>
<dbReference type="PANTHER" id="PTHR47183:SF3">
    <property type="entry name" value="TRANSFERASE"/>
    <property type="match status" value="1"/>
</dbReference>
<keyword evidence="2" id="KW-0548">Nucleotidyltransferase</keyword>
<dbReference type="CDD" id="cd02524">
    <property type="entry name" value="G1P_cytidylyltransferase"/>
    <property type="match status" value="1"/>
</dbReference>
<dbReference type="Proteomes" id="UP000280296">
    <property type="component" value="Unassembled WGS sequence"/>
</dbReference>
<evidence type="ECO:0000313" key="3">
    <source>
        <dbReference type="Proteomes" id="UP000280296"/>
    </source>
</evidence>
<dbReference type="GO" id="GO:0047343">
    <property type="term" value="F:glucose-1-phosphate cytidylyltransferase activity"/>
    <property type="evidence" value="ECO:0007669"/>
    <property type="project" value="InterPro"/>
</dbReference>
<dbReference type="AlphaFoldDB" id="A0A432MET3"/>
<dbReference type="PANTHER" id="PTHR47183">
    <property type="entry name" value="GLUCOSE-1-PHOSPHATE CYTIDYLYLTRANSFERASE-RELATED"/>
    <property type="match status" value="1"/>
</dbReference>
<dbReference type="RefSeq" id="WP_126727410.1">
    <property type="nucleotide sequence ID" value="NZ_RYZH01000052.1"/>
</dbReference>
<dbReference type="OrthoDB" id="9801899at2"/>
<organism evidence="2 3">
    <name type="scientific">Tautonia sociabilis</name>
    <dbReference type="NCBI Taxonomy" id="2080755"/>
    <lineage>
        <taxon>Bacteria</taxon>
        <taxon>Pseudomonadati</taxon>
        <taxon>Planctomycetota</taxon>
        <taxon>Planctomycetia</taxon>
        <taxon>Isosphaerales</taxon>
        <taxon>Isosphaeraceae</taxon>
        <taxon>Tautonia</taxon>
    </lineage>
</organism>
<protein>
    <submittedName>
        <fullName evidence="2">Glucose-1-phosphate cytidylyltransferase</fullName>
    </submittedName>
</protein>
<accession>A0A432MET3</accession>
<dbReference type="EMBL" id="RYZH01000052">
    <property type="protein sequence ID" value="RUL84191.1"/>
    <property type="molecule type" value="Genomic_DNA"/>
</dbReference>
<evidence type="ECO:0000313" key="2">
    <source>
        <dbReference type="EMBL" id="RUL84191.1"/>
    </source>
</evidence>
<gene>
    <name evidence="2" type="ORF">TsocGM_20930</name>
</gene>
<feature type="domain" description="Nucleotidyl transferase" evidence="1">
    <location>
        <begin position="12"/>
        <end position="211"/>
    </location>
</feature>
<reference evidence="2 3" key="2">
    <citation type="submission" date="2019-01" db="EMBL/GenBank/DDBJ databases">
        <title>Tautonia sociabilis, a novel thermotolerant planctomycete of Isosphaeraceae family, isolated from a 4000 m deep subterranean habitat.</title>
        <authorList>
            <person name="Kovaleva O.L."/>
            <person name="Elcheninov A.G."/>
            <person name="Van Heerden E."/>
            <person name="Toshchakov S.V."/>
            <person name="Novikov A."/>
            <person name="Bonch-Osmolovskaya E.A."/>
            <person name="Kublanov I.V."/>
        </authorList>
    </citation>
    <scope>NUCLEOTIDE SEQUENCE [LARGE SCALE GENOMIC DNA]</scope>
    <source>
        <strain evidence="2 3">GM2012</strain>
    </source>
</reference>
<name>A0A432MET3_9BACT</name>
<dbReference type="InterPro" id="IPR005835">
    <property type="entry name" value="NTP_transferase_dom"/>
</dbReference>
<evidence type="ECO:0000259" key="1">
    <source>
        <dbReference type="Pfam" id="PF00483"/>
    </source>
</evidence>
<reference evidence="2 3" key="1">
    <citation type="submission" date="2018-12" db="EMBL/GenBank/DDBJ databases">
        <authorList>
            <person name="Toschakov S.V."/>
        </authorList>
    </citation>
    <scope>NUCLEOTIDE SEQUENCE [LARGE SCALE GENOMIC DNA]</scope>
    <source>
        <strain evidence="2 3">GM2012</strain>
    </source>
</reference>
<keyword evidence="2" id="KW-0808">Transferase</keyword>
<dbReference type="SUPFAM" id="SSF53448">
    <property type="entry name" value="Nucleotide-diphospho-sugar transferases"/>
    <property type="match status" value="1"/>
</dbReference>
<dbReference type="InterPro" id="IPR029044">
    <property type="entry name" value="Nucleotide-diphossugar_trans"/>
</dbReference>
<keyword evidence="3" id="KW-1185">Reference proteome</keyword>
<proteinExistence type="predicted"/>
<dbReference type="Pfam" id="PF00483">
    <property type="entry name" value="NTP_transferase"/>
    <property type="match status" value="1"/>
</dbReference>
<comment type="caution">
    <text evidence="2">The sequence shown here is derived from an EMBL/GenBank/DDBJ whole genome shotgun (WGS) entry which is preliminary data.</text>
</comment>